<feature type="domain" description="MAM" evidence="2">
    <location>
        <begin position="22"/>
        <end position="147"/>
    </location>
</feature>
<dbReference type="PANTHER" id="PTHR23282:SF101">
    <property type="entry name" value="MAM DOMAIN-CONTAINING PROTEIN"/>
    <property type="match status" value="1"/>
</dbReference>
<dbReference type="EMBL" id="DS474332">
    <property type="protein sequence ID" value="EDO26914.1"/>
    <property type="molecule type" value="Genomic_DNA"/>
</dbReference>
<dbReference type="CDD" id="cd06263">
    <property type="entry name" value="MAM"/>
    <property type="match status" value="1"/>
</dbReference>
<organism evidence="3 4">
    <name type="scientific">Nematostella vectensis</name>
    <name type="common">Starlet sea anemone</name>
    <dbReference type="NCBI Taxonomy" id="45351"/>
    <lineage>
        <taxon>Eukaryota</taxon>
        <taxon>Metazoa</taxon>
        <taxon>Cnidaria</taxon>
        <taxon>Anthozoa</taxon>
        <taxon>Hexacorallia</taxon>
        <taxon>Actiniaria</taxon>
        <taxon>Edwardsiidae</taxon>
        <taxon>Nematostella</taxon>
    </lineage>
</organism>
<dbReference type="AlphaFoldDB" id="A7TAQ6"/>
<feature type="chain" id="PRO_5002713366" description="MAM domain-containing protein" evidence="1">
    <location>
        <begin position="22"/>
        <end position="185"/>
    </location>
</feature>
<dbReference type="InterPro" id="IPR013320">
    <property type="entry name" value="ConA-like_dom_sf"/>
</dbReference>
<sequence>MGLYIIVAGLLVLLNSERVNGFFCTFETDTCGFVQSENDEFDWVRISRRFSLLPVSPRAYMYARRGLRSSPGDVARMATPAITPTSLSSCLSFSYQMQNRMSGQLIVLIKVGLNPPEIAWSLTGYQDRRWRRATVPINITTNATVKVSQLMACFLWGGGGVGSLPIIITSEAKVKVSHVMVDGTN</sequence>
<dbReference type="Pfam" id="PF00629">
    <property type="entry name" value="MAM"/>
    <property type="match status" value="1"/>
</dbReference>
<evidence type="ECO:0000313" key="4">
    <source>
        <dbReference type="Proteomes" id="UP000001593"/>
    </source>
</evidence>
<evidence type="ECO:0000259" key="2">
    <source>
        <dbReference type="PROSITE" id="PS50060"/>
    </source>
</evidence>
<dbReference type="Gene3D" id="2.60.120.200">
    <property type="match status" value="1"/>
</dbReference>
<reference evidence="3 4" key="1">
    <citation type="journal article" date="2007" name="Science">
        <title>Sea anemone genome reveals ancestral eumetazoan gene repertoire and genomic organization.</title>
        <authorList>
            <person name="Putnam N.H."/>
            <person name="Srivastava M."/>
            <person name="Hellsten U."/>
            <person name="Dirks B."/>
            <person name="Chapman J."/>
            <person name="Salamov A."/>
            <person name="Terry A."/>
            <person name="Shapiro H."/>
            <person name="Lindquist E."/>
            <person name="Kapitonov V.V."/>
            <person name="Jurka J."/>
            <person name="Genikhovich G."/>
            <person name="Grigoriev I.V."/>
            <person name="Lucas S.M."/>
            <person name="Steele R.E."/>
            <person name="Finnerty J.R."/>
            <person name="Technau U."/>
            <person name="Martindale M.Q."/>
            <person name="Rokhsar D.S."/>
        </authorList>
    </citation>
    <scope>NUCLEOTIDE SEQUENCE [LARGE SCALE GENOMIC DNA]</scope>
    <source>
        <strain evidence="4">CH2 X CH6</strain>
    </source>
</reference>
<dbReference type="SMART" id="SM00137">
    <property type="entry name" value="MAM"/>
    <property type="match status" value="1"/>
</dbReference>
<dbReference type="SUPFAM" id="SSF49899">
    <property type="entry name" value="Concanavalin A-like lectins/glucanases"/>
    <property type="match status" value="1"/>
</dbReference>
<keyword evidence="4" id="KW-1185">Reference proteome</keyword>
<evidence type="ECO:0000256" key="1">
    <source>
        <dbReference type="SAM" id="SignalP"/>
    </source>
</evidence>
<dbReference type="HOGENOM" id="CLU_1462985_0_0_1"/>
<feature type="signal peptide" evidence="1">
    <location>
        <begin position="1"/>
        <end position="21"/>
    </location>
</feature>
<dbReference type="InParanoid" id="A7TAQ6"/>
<name>A7TAQ6_NEMVE</name>
<dbReference type="InterPro" id="IPR051560">
    <property type="entry name" value="MAM_domain-containing"/>
</dbReference>
<evidence type="ECO:0000313" key="3">
    <source>
        <dbReference type="EMBL" id="EDO26914.1"/>
    </source>
</evidence>
<dbReference type="GO" id="GO:0016020">
    <property type="term" value="C:membrane"/>
    <property type="evidence" value="ECO:0007669"/>
    <property type="project" value="InterPro"/>
</dbReference>
<dbReference type="Proteomes" id="UP000001593">
    <property type="component" value="Unassembled WGS sequence"/>
</dbReference>
<dbReference type="STRING" id="45351.A7TAQ6"/>
<dbReference type="PROSITE" id="PS50060">
    <property type="entry name" value="MAM_2"/>
    <property type="match status" value="1"/>
</dbReference>
<dbReference type="PhylomeDB" id="A7TAQ6"/>
<dbReference type="InterPro" id="IPR000998">
    <property type="entry name" value="MAM_dom"/>
</dbReference>
<proteinExistence type="predicted"/>
<protein>
    <recommendedName>
        <fullName evidence="2">MAM domain-containing protein</fullName>
    </recommendedName>
</protein>
<gene>
    <name evidence="3" type="ORF">NEMVEDRAFT_v1g224599</name>
</gene>
<keyword evidence="1" id="KW-0732">Signal</keyword>
<accession>A7TAQ6</accession>
<dbReference type="PANTHER" id="PTHR23282">
    <property type="entry name" value="APICAL ENDOSOMAL GLYCOPROTEIN PRECURSOR"/>
    <property type="match status" value="1"/>
</dbReference>